<dbReference type="PROSITE" id="PS50066">
    <property type="entry name" value="MADS_BOX_2"/>
    <property type="match status" value="1"/>
</dbReference>
<reference evidence="12 13" key="1">
    <citation type="submission" date="2024-02" db="EMBL/GenBank/DDBJ databases">
        <title>de novo genome assembly of Solanum bulbocastanum strain 11H21.</title>
        <authorList>
            <person name="Hosaka A.J."/>
        </authorList>
    </citation>
    <scope>NUCLEOTIDE SEQUENCE [LARGE SCALE GENOMIC DNA]</scope>
    <source>
        <tissue evidence="12">Young leaves</tissue>
    </source>
</reference>
<dbReference type="SUPFAM" id="SSF55455">
    <property type="entry name" value="SRF-like"/>
    <property type="match status" value="1"/>
</dbReference>
<comment type="caution">
    <text evidence="12">The sequence shown here is derived from an EMBL/GenBank/DDBJ whole genome shotgun (WGS) entry which is preliminary data.</text>
</comment>
<dbReference type="SUPFAM" id="SSF90209">
    <property type="entry name" value="Ran binding protein zinc finger-like"/>
    <property type="match status" value="1"/>
</dbReference>
<dbReference type="InterPro" id="IPR001876">
    <property type="entry name" value="Znf_RanBP2"/>
</dbReference>
<dbReference type="GO" id="GO:0046983">
    <property type="term" value="F:protein dimerization activity"/>
    <property type="evidence" value="ECO:0007669"/>
    <property type="project" value="InterPro"/>
</dbReference>
<gene>
    <name evidence="12" type="ORF">RDI58_006882</name>
</gene>
<evidence type="ECO:0000256" key="9">
    <source>
        <dbReference type="PROSITE-ProRule" id="PRU00322"/>
    </source>
</evidence>
<keyword evidence="4" id="KW-0862">Zinc</keyword>
<dbReference type="Gene3D" id="3.40.1810.10">
    <property type="entry name" value="Transcription factor, MADS-box"/>
    <property type="match status" value="1"/>
</dbReference>
<dbReference type="PANTHER" id="PTHR11945">
    <property type="entry name" value="MADS BOX PROTEIN"/>
    <property type="match status" value="1"/>
</dbReference>
<dbReference type="PROSITE" id="PS01358">
    <property type="entry name" value="ZF_RANBP2_1"/>
    <property type="match status" value="1"/>
</dbReference>
<keyword evidence="13" id="KW-1185">Reference proteome</keyword>
<dbReference type="PRINTS" id="PR00404">
    <property type="entry name" value="MADSDOMAIN"/>
</dbReference>
<sequence>MGREGDWECSSCGNKNYAFRCFCNRCKQPRLLVDNKTPHDSKWFPRIGDWICTGIMEGKKTAGRQKIPLEKIEKEAARYASFSKRRLSLYKKASELVRECDVNLGIFISSQTGKPYSFVHPTTNVVIDRFINPTTVDLGAQLAAAEARNKLENGASSSVQSPPEDADN</sequence>
<evidence type="ECO:0000256" key="3">
    <source>
        <dbReference type="ARBA" id="ARBA00022771"/>
    </source>
</evidence>
<dbReference type="GO" id="GO:0000981">
    <property type="term" value="F:DNA-binding transcription factor activity, RNA polymerase II-specific"/>
    <property type="evidence" value="ECO:0007669"/>
    <property type="project" value="TreeGrafter"/>
</dbReference>
<evidence type="ECO:0000256" key="6">
    <source>
        <dbReference type="ARBA" id="ARBA00023125"/>
    </source>
</evidence>
<evidence type="ECO:0000256" key="7">
    <source>
        <dbReference type="ARBA" id="ARBA00023163"/>
    </source>
</evidence>
<dbReference type="GO" id="GO:0008270">
    <property type="term" value="F:zinc ion binding"/>
    <property type="evidence" value="ECO:0007669"/>
    <property type="project" value="UniProtKB-KW"/>
</dbReference>
<dbReference type="SMART" id="SM00432">
    <property type="entry name" value="MADS"/>
    <property type="match status" value="1"/>
</dbReference>
<evidence type="ECO:0000313" key="12">
    <source>
        <dbReference type="EMBL" id="KAK6793429.1"/>
    </source>
</evidence>
<dbReference type="InterPro" id="IPR036443">
    <property type="entry name" value="Znf_RanBP2_sf"/>
</dbReference>
<accession>A0AAN8TVH7</accession>
<evidence type="ECO:0000256" key="8">
    <source>
        <dbReference type="ARBA" id="ARBA00023242"/>
    </source>
</evidence>
<dbReference type="GO" id="GO:0000978">
    <property type="term" value="F:RNA polymerase II cis-regulatory region sequence-specific DNA binding"/>
    <property type="evidence" value="ECO:0007669"/>
    <property type="project" value="TreeGrafter"/>
</dbReference>
<keyword evidence="8" id="KW-0539">Nucleus</keyword>
<dbReference type="AlphaFoldDB" id="A0AAN8TVH7"/>
<dbReference type="GO" id="GO:0005634">
    <property type="term" value="C:nucleus"/>
    <property type="evidence" value="ECO:0007669"/>
    <property type="project" value="UniProtKB-SubCell"/>
</dbReference>
<proteinExistence type="predicted"/>
<dbReference type="InterPro" id="IPR002100">
    <property type="entry name" value="TF_MADSbox"/>
</dbReference>
<dbReference type="InterPro" id="IPR036879">
    <property type="entry name" value="TF_MADSbox_sf"/>
</dbReference>
<feature type="domain" description="RanBP2-type" evidence="11">
    <location>
        <begin position="3"/>
        <end position="32"/>
    </location>
</feature>
<evidence type="ECO:0000256" key="2">
    <source>
        <dbReference type="ARBA" id="ARBA00022723"/>
    </source>
</evidence>
<evidence type="ECO:0000259" key="11">
    <source>
        <dbReference type="PROSITE" id="PS50199"/>
    </source>
</evidence>
<evidence type="ECO:0000256" key="4">
    <source>
        <dbReference type="ARBA" id="ARBA00022833"/>
    </source>
</evidence>
<keyword evidence="6" id="KW-0238">DNA-binding</keyword>
<keyword evidence="3 9" id="KW-0863">Zinc-finger</keyword>
<organism evidence="12 13">
    <name type="scientific">Solanum bulbocastanum</name>
    <name type="common">Wild potato</name>
    <dbReference type="NCBI Taxonomy" id="147425"/>
    <lineage>
        <taxon>Eukaryota</taxon>
        <taxon>Viridiplantae</taxon>
        <taxon>Streptophyta</taxon>
        <taxon>Embryophyta</taxon>
        <taxon>Tracheophyta</taxon>
        <taxon>Spermatophyta</taxon>
        <taxon>Magnoliopsida</taxon>
        <taxon>eudicotyledons</taxon>
        <taxon>Gunneridae</taxon>
        <taxon>Pentapetalae</taxon>
        <taxon>asterids</taxon>
        <taxon>lamiids</taxon>
        <taxon>Solanales</taxon>
        <taxon>Solanaceae</taxon>
        <taxon>Solanoideae</taxon>
        <taxon>Solaneae</taxon>
        <taxon>Solanum</taxon>
    </lineage>
</organism>
<evidence type="ECO:0000259" key="10">
    <source>
        <dbReference type="PROSITE" id="PS50066"/>
    </source>
</evidence>
<dbReference type="EMBL" id="JBANQN010000003">
    <property type="protein sequence ID" value="KAK6793429.1"/>
    <property type="molecule type" value="Genomic_DNA"/>
</dbReference>
<protein>
    <submittedName>
        <fullName evidence="12">Uncharacterized protein</fullName>
    </submittedName>
</protein>
<evidence type="ECO:0000256" key="1">
    <source>
        <dbReference type="ARBA" id="ARBA00004123"/>
    </source>
</evidence>
<dbReference type="PANTHER" id="PTHR11945:SF824">
    <property type="entry name" value="MADS-BOX DOMAIN-CONTAINING PROTEIN"/>
    <property type="match status" value="1"/>
</dbReference>
<dbReference type="Proteomes" id="UP001371456">
    <property type="component" value="Unassembled WGS sequence"/>
</dbReference>
<name>A0AAN8TVH7_SOLBU</name>
<keyword evidence="2" id="KW-0479">Metal-binding</keyword>
<dbReference type="Pfam" id="PF00319">
    <property type="entry name" value="SRF-TF"/>
    <property type="match status" value="1"/>
</dbReference>
<dbReference type="Pfam" id="PF00641">
    <property type="entry name" value="Zn_ribbon_RanBP"/>
    <property type="match status" value="1"/>
</dbReference>
<keyword evidence="7" id="KW-0804">Transcription</keyword>
<dbReference type="SMART" id="SM00547">
    <property type="entry name" value="ZnF_RBZ"/>
    <property type="match status" value="1"/>
</dbReference>
<feature type="domain" description="MADS-box" evidence="10">
    <location>
        <begin position="62"/>
        <end position="122"/>
    </location>
</feature>
<comment type="subcellular location">
    <subcellularLocation>
        <location evidence="1">Nucleus</location>
    </subcellularLocation>
</comment>
<keyword evidence="5" id="KW-0805">Transcription regulation</keyword>
<dbReference type="PROSITE" id="PS50199">
    <property type="entry name" value="ZF_RANBP2_2"/>
    <property type="match status" value="1"/>
</dbReference>
<dbReference type="Gene3D" id="4.10.1060.10">
    <property type="entry name" value="Zinc finger, RanBP2-type"/>
    <property type="match status" value="1"/>
</dbReference>
<evidence type="ECO:0000313" key="13">
    <source>
        <dbReference type="Proteomes" id="UP001371456"/>
    </source>
</evidence>
<evidence type="ECO:0000256" key="5">
    <source>
        <dbReference type="ARBA" id="ARBA00023015"/>
    </source>
</evidence>